<sequence length="584" mass="65872">MLKFGQNANNFTYPFVLKACGELLLVEIGRRVHCEVVVMGFELDAYVGNSLLVMYSRFGDMEMVKRLFDGMPVRDLTSWNTVISGYTNNRDPFEALLVFGLMGELGVRPDSATLLSVLPACCDLVALKQVIEVHGFIVRNNVGYFDVEVTNSLIDVYCKCSFVIGARTLFEKMSGRDTVTWNSMTLGYVSNGDHFESLRIFCRMISEGARPDQVTLITVLGACDQITALQFGTSVHALITRRGFAMYTIVGTTLIDMYAKCGCLDRSRSVFDEMLEKNLVSWSAMIGALGLHGRGIDALMVFNEMKETGIKPDEVSFTLILSACSHAGLVNDGHCIFNQMMKEYGINPKDEHYSCMVDLLGRAGHLNEAYQFIKAMKVKPTFDVWAAFLSACSANHNIELAEIAARNAFQCKPQRVSPYVLLSNIYASEKRWEDVGRVRSMVRQMGLKKLPGCTFIELDKVVHRFLVGDRSHSQSEAIYAKLEDMRHQLKGLYTPDTSSVFYDVNEDLKEKMLWDHSERLAIAFSLIKTGPGTVIRITKNLRVCRDCHTVIKLISKLVSREIIMRDIHRFHHFSNGFCSCNDYW</sequence>
<dbReference type="AlphaFoldDB" id="A0A7J7N7J6"/>
<dbReference type="InterPro" id="IPR046848">
    <property type="entry name" value="E_motif"/>
</dbReference>
<dbReference type="Pfam" id="PF13041">
    <property type="entry name" value="PPR_2"/>
    <property type="match status" value="2"/>
</dbReference>
<accession>A0A7J7N7J6</accession>
<dbReference type="InterPro" id="IPR002885">
    <property type="entry name" value="PPR_rpt"/>
</dbReference>
<dbReference type="PANTHER" id="PTHR47926:SF347">
    <property type="entry name" value="PENTATRICOPEPTIDE REPEAT-CONTAINING PROTEIN"/>
    <property type="match status" value="1"/>
</dbReference>
<dbReference type="PROSITE" id="PS51375">
    <property type="entry name" value="PPR"/>
    <property type="match status" value="4"/>
</dbReference>
<dbReference type="GO" id="GO:0003723">
    <property type="term" value="F:RNA binding"/>
    <property type="evidence" value="ECO:0007669"/>
    <property type="project" value="InterPro"/>
</dbReference>
<proteinExistence type="predicted"/>
<feature type="repeat" description="PPR" evidence="2">
    <location>
        <begin position="177"/>
        <end position="211"/>
    </location>
</feature>
<dbReference type="Pfam" id="PF20430">
    <property type="entry name" value="Eplus_motif"/>
    <property type="match status" value="1"/>
</dbReference>
<gene>
    <name evidence="4" type="ORF">GIB67_021149</name>
</gene>
<protein>
    <recommendedName>
        <fullName evidence="3">DYW domain-containing protein</fullName>
    </recommendedName>
</protein>
<comment type="caution">
    <text evidence="4">The sequence shown here is derived from an EMBL/GenBank/DDBJ whole genome shotgun (WGS) entry which is preliminary data.</text>
</comment>
<keyword evidence="5" id="KW-1185">Reference proteome</keyword>
<evidence type="ECO:0000256" key="1">
    <source>
        <dbReference type="ARBA" id="ARBA00022737"/>
    </source>
</evidence>
<reference evidence="4 5" key="1">
    <citation type="journal article" date="2020" name="IScience">
        <title>Genome Sequencing of the Endangered Kingdonia uniflora (Circaeasteraceae, Ranunculales) Reveals Potential Mechanisms of Evolutionary Specialization.</title>
        <authorList>
            <person name="Sun Y."/>
            <person name="Deng T."/>
            <person name="Zhang A."/>
            <person name="Moore M.J."/>
            <person name="Landis J.B."/>
            <person name="Lin N."/>
            <person name="Zhang H."/>
            <person name="Zhang X."/>
            <person name="Huang J."/>
            <person name="Zhang X."/>
            <person name="Sun H."/>
            <person name="Wang H."/>
        </authorList>
    </citation>
    <scope>NUCLEOTIDE SEQUENCE [LARGE SCALE GENOMIC DNA]</scope>
    <source>
        <strain evidence="4">TB1705</strain>
        <tissue evidence="4">Leaf</tissue>
    </source>
</reference>
<dbReference type="NCBIfam" id="TIGR00756">
    <property type="entry name" value="PPR"/>
    <property type="match status" value="5"/>
</dbReference>
<dbReference type="GO" id="GO:0009451">
    <property type="term" value="P:RNA modification"/>
    <property type="evidence" value="ECO:0007669"/>
    <property type="project" value="InterPro"/>
</dbReference>
<dbReference type="GO" id="GO:0008270">
    <property type="term" value="F:zinc ion binding"/>
    <property type="evidence" value="ECO:0007669"/>
    <property type="project" value="InterPro"/>
</dbReference>
<organism evidence="4 5">
    <name type="scientific">Kingdonia uniflora</name>
    <dbReference type="NCBI Taxonomy" id="39325"/>
    <lineage>
        <taxon>Eukaryota</taxon>
        <taxon>Viridiplantae</taxon>
        <taxon>Streptophyta</taxon>
        <taxon>Embryophyta</taxon>
        <taxon>Tracheophyta</taxon>
        <taxon>Spermatophyta</taxon>
        <taxon>Magnoliopsida</taxon>
        <taxon>Ranunculales</taxon>
        <taxon>Circaeasteraceae</taxon>
        <taxon>Kingdonia</taxon>
    </lineage>
</organism>
<dbReference type="Pfam" id="PF20431">
    <property type="entry name" value="E_motif"/>
    <property type="match status" value="1"/>
</dbReference>
<dbReference type="InterPro" id="IPR032867">
    <property type="entry name" value="DYW_dom"/>
</dbReference>
<keyword evidence="1" id="KW-0677">Repeat</keyword>
<evidence type="ECO:0000259" key="3">
    <source>
        <dbReference type="Pfam" id="PF14432"/>
    </source>
</evidence>
<dbReference type="FunFam" id="1.25.40.10:FF:000361">
    <property type="entry name" value="Pentatricopeptide repeat-containing protein chloroplastic"/>
    <property type="match status" value="1"/>
</dbReference>
<dbReference type="FunFam" id="1.25.40.10:FF:000344">
    <property type="entry name" value="Pentatricopeptide repeat-containing protein"/>
    <property type="match status" value="1"/>
</dbReference>
<dbReference type="EMBL" id="JACGCM010001009">
    <property type="protein sequence ID" value="KAF6163000.1"/>
    <property type="molecule type" value="Genomic_DNA"/>
</dbReference>
<dbReference type="OrthoDB" id="185373at2759"/>
<feature type="repeat" description="PPR" evidence="2">
    <location>
        <begin position="313"/>
        <end position="348"/>
    </location>
</feature>
<feature type="domain" description="DYW" evidence="3">
    <location>
        <begin position="493"/>
        <end position="584"/>
    </location>
</feature>
<feature type="repeat" description="PPR" evidence="2">
    <location>
        <begin position="75"/>
        <end position="109"/>
    </location>
</feature>
<name>A0A7J7N7J6_9MAGN</name>
<dbReference type="FunFam" id="1.25.40.10:FF:000144">
    <property type="entry name" value="Pentatricopeptide repeat-containing protein, mitochondrial"/>
    <property type="match status" value="1"/>
</dbReference>
<dbReference type="InterPro" id="IPR046960">
    <property type="entry name" value="PPR_At4g14850-like_plant"/>
</dbReference>
<evidence type="ECO:0000313" key="4">
    <source>
        <dbReference type="EMBL" id="KAF6163000.1"/>
    </source>
</evidence>
<evidence type="ECO:0000313" key="5">
    <source>
        <dbReference type="Proteomes" id="UP000541444"/>
    </source>
</evidence>
<dbReference type="Pfam" id="PF01535">
    <property type="entry name" value="PPR"/>
    <property type="match status" value="4"/>
</dbReference>
<evidence type="ECO:0000256" key="2">
    <source>
        <dbReference type="PROSITE-ProRule" id="PRU00708"/>
    </source>
</evidence>
<dbReference type="FunFam" id="1.25.40.10:FF:000366">
    <property type="entry name" value="Pentatricopeptide (PPR) repeat-containing protein"/>
    <property type="match status" value="1"/>
</dbReference>
<feature type="repeat" description="PPR" evidence="2">
    <location>
        <begin position="278"/>
        <end position="312"/>
    </location>
</feature>
<dbReference type="Pfam" id="PF14432">
    <property type="entry name" value="DYW_deaminase"/>
    <property type="match status" value="1"/>
</dbReference>
<dbReference type="InterPro" id="IPR011990">
    <property type="entry name" value="TPR-like_helical_dom_sf"/>
</dbReference>
<dbReference type="PANTHER" id="PTHR47926">
    <property type="entry name" value="PENTATRICOPEPTIDE REPEAT-CONTAINING PROTEIN"/>
    <property type="match status" value="1"/>
</dbReference>
<dbReference type="Proteomes" id="UP000541444">
    <property type="component" value="Unassembled WGS sequence"/>
</dbReference>
<dbReference type="Gene3D" id="1.25.40.10">
    <property type="entry name" value="Tetratricopeptide repeat domain"/>
    <property type="match status" value="4"/>
</dbReference>
<dbReference type="InterPro" id="IPR046849">
    <property type="entry name" value="E2_motif"/>
</dbReference>